<evidence type="ECO:0000256" key="4">
    <source>
        <dbReference type="ARBA" id="ARBA00022741"/>
    </source>
</evidence>
<evidence type="ECO:0000313" key="14">
    <source>
        <dbReference type="Proteomes" id="UP000652013"/>
    </source>
</evidence>
<feature type="domain" description="Glutamine amidotransferase type-2" evidence="12">
    <location>
        <begin position="2"/>
        <end position="216"/>
    </location>
</feature>
<dbReference type="NCBIfam" id="TIGR01536">
    <property type="entry name" value="asn_synth_AEB"/>
    <property type="match status" value="1"/>
</dbReference>
<sequence>MCGFVVFVGGGTAPDPRLFGAMRATLHHRGPDDAVDLTVGPCTFGFQRLAIIDTHGSQQPLNYPPHSVGDPRWTVVCNGEIYNFRALREELALEHGCKFATEGDAEVLAAALDVWGPAGLDRLRGMFSFVAWDATEGVLHAGRDPFGIKPLFFAETEAGLWLSSEKKALMPVVETAGIDTAALSYYLTLQYVPEPYTMHGDVRRLAAGERLVYRPGASVEVHGWSVPIFDPPAATPPAAGDVVRDIRDALRDSVRAHMVADVPVGAFLSSGIDSTAVVALAREVKPDIKTFTVGFEATGFSEVEAASVAAEEMGVRHFATMVSDEDVLEALPVIAWHLDDPVADPALIPLFFLARAAARHVTVVLSGEGADELFGGYEIYREPASLAPVRRLPQRLQSGLKAVAQVIPEGVKGRSFLDRATTPIEQRYFGNARIFTDADKATLMRGPAAPYTEVTAPVYAAAEHLDDVATMQFVDLRTWLPGDILTKADRMSMAHSLELRVPFLDSHVFGAAARVPTVMKLPPGERTTKVALRRALEGVVPASVVDRRKLGFPTPTRLWLRGPIGEWAAALMNRSQAGDLLDLGYAQRLLAEHRRGEVDHARRIWTVVMFCLWHEIFVADGLTR</sequence>
<dbReference type="GO" id="GO:0005829">
    <property type="term" value="C:cytosol"/>
    <property type="evidence" value="ECO:0007669"/>
    <property type="project" value="TreeGrafter"/>
</dbReference>
<dbReference type="CDD" id="cd01991">
    <property type="entry name" value="Asn_synthase_B_C"/>
    <property type="match status" value="1"/>
</dbReference>
<evidence type="ECO:0000256" key="3">
    <source>
        <dbReference type="ARBA" id="ARBA00012737"/>
    </source>
</evidence>
<evidence type="ECO:0000256" key="1">
    <source>
        <dbReference type="ARBA" id="ARBA00005187"/>
    </source>
</evidence>
<dbReference type="SUPFAM" id="SSF52402">
    <property type="entry name" value="Adenine nucleotide alpha hydrolases-like"/>
    <property type="match status" value="1"/>
</dbReference>
<feature type="binding site" evidence="10">
    <location>
        <position position="104"/>
    </location>
    <ligand>
        <name>L-glutamine</name>
        <dbReference type="ChEBI" id="CHEBI:58359"/>
    </ligand>
</feature>
<evidence type="ECO:0000256" key="7">
    <source>
        <dbReference type="ARBA" id="ARBA00022962"/>
    </source>
</evidence>
<dbReference type="CDD" id="cd00712">
    <property type="entry name" value="AsnB"/>
    <property type="match status" value="1"/>
</dbReference>
<keyword evidence="4 10" id="KW-0547">Nucleotide-binding</keyword>
<comment type="caution">
    <text evidence="13">The sequence shown here is derived from an EMBL/GenBank/DDBJ whole genome shotgun (WGS) entry which is preliminary data.</text>
</comment>
<dbReference type="Gene3D" id="3.40.50.620">
    <property type="entry name" value="HUPs"/>
    <property type="match status" value="1"/>
</dbReference>
<dbReference type="Pfam" id="PF13537">
    <property type="entry name" value="GATase_7"/>
    <property type="match status" value="1"/>
</dbReference>
<dbReference type="InterPro" id="IPR014729">
    <property type="entry name" value="Rossmann-like_a/b/a_fold"/>
</dbReference>
<gene>
    <name evidence="13" type="ORF">Sya03_59860</name>
</gene>
<keyword evidence="5 10" id="KW-0067">ATP-binding</keyword>
<comment type="catalytic activity">
    <reaction evidence="8">
        <text>L-aspartate + L-glutamine + ATP + H2O = L-asparagine + L-glutamate + AMP + diphosphate + H(+)</text>
        <dbReference type="Rhea" id="RHEA:12228"/>
        <dbReference type="ChEBI" id="CHEBI:15377"/>
        <dbReference type="ChEBI" id="CHEBI:15378"/>
        <dbReference type="ChEBI" id="CHEBI:29985"/>
        <dbReference type="ChEBI" id="CHEBI:29991"/>
        <dbReference type="ChEBI" id="CHEBI:30616"/>
        <dbReference type="ChEBI" id="CHEBI:33019"/>
        <dbReference type="ChEBI" id="CHEBI:58048"/>
        <dbReference type="ChEBI" id="CHEBI:58359"/>
        <dbReference type="ChEBI" id="CHEBI:456215"/>
        <dbReference type="EC" id="6.3.5.4"/>
    </reaction>
</comment>
<dbReference type="Proteomes" id="UP000652013">
    <property type="component" value="Unassembled WGS sequence"/>
</dbReference>
<keyword evidence="9" id="KW-0028">Amino-acid biosynthesis</keyword>
<dbReference type="GO" id="GO:0004066">
    <property type="term" value="F:asparagine synthase (glutamine-hydrolyzing) activity"/>
    <property type="evidence" value="ECO:0007669"/>
    <property type="project" value="UniProtKB-EC"/>
</dbReference>
<dbReference type="AlphaFoldDB" id="A0A8J3YEJ5"/>
<dbReference type="RefSeq" id="WP_203941794.1">
    <property type="nucleotide sequence ID" value="NZ_BAAAGJ010000001.1"/>
</dbReference>
<dbReference type="PANTHER" id="PTHR43284">
    <property type="entry name" value="ASPARAGINE SYNTHETASE (GLUTAMINE-HYDROLYZING)"/>
    <property type="match status" value="1"/>
</dbReference>
<dbReference type="InterPro" id="IPR006426">
    <property type="entry name" value="Asn_synth_AEB"/>
</dbReference>
<dbReference type="InterPro" id="IPR017932">
    <property type="entry name" value="GATase_2_dom"/>
</dbReference>
<proteinExistence type="inferred from homology"/>
<evidence type="ECO:0000256" key="9">
    <source>
        <dbReference type="PIRSR" id="PIRSR001589-1"/>
    </source>
</evidence>
<accession>A0A8J3YEJ5</accession>
<evidence type="ECO:0000256" key="10">
    <source>
        <dbReference type="PIRSR" id="PIRSR001589-2"/>
    </source>
</evidence>
<evidence type="ECO:0000259" key="12">
    <source>
        <dbReference type="PROSITE" id="PS51278"/>
    </source>
</evidence>
<dbReference type="EC" id="6.3.5.4" evidence="3"/>
<keyword evidence="6 9" id="KW-0061">Asparagine biosynthesis</keyword>
<dbReference type="InterPro" id="IPR029055">
    <property type="entry name" value="Ntn_hydrolases_N"/>
</dbReference>
<dbReference type="SUPFAM" id="SSF56235">
    <property type="entry name" value="N-terminal nucleophile aminohydrolases (Ntn hydrolases)"/>
    <property type="match status" value="1"/>
</dbReference>
<dbReference type="InterPro" id="IPR033738">
    <property type="entry name" value="AsnB_N"/>
</dbReference>
<name>A0A8J3YEJ5_9ACTN</name>
<feature type="binding site" evidence="10">
    <location>
        <position position="293"/>
    </location>
    <ligand>
        <name>ATP</name>
        <dbReference type="ChEBI" id="CHEBI:30616"/>
    </ligand>
</feature>
<dbReference type="EMBL" id="BOOY01000043">
    <property type="protein sequence ID" value="GIJ06634.1"/>
    <property type="molecule type" value="Genomic_DNA"/>
</dbReference>
<evidence type="ECO:0000256" key="6">
    <source>
        <dbReference type="ARBA" id="ARBA00022888"/>
    </source>
</evidence>
<evidence type="ECO:0000256" key="5">
    <source>
        <dbReference type="ARBA" id="ARBA00022840"/>
    </source>
</evidence>
<evidence type="ECO:0000256" key="2">
    <source>
        <dbReference type="ARBA" id="ARBA00005752"/>
    </source>
</evidence>
<evidence type="ECO:0000256" key="8">
    <source>
        <dbReference type="ARBA" id="ARBA00048741"/>
    </source>
</evidence>
<reference evidence="13" key="1">
    <citation type="submission" date="2021-01" db="EMBL/GenBank/DDBJ databases">
        <title>Whole genome shotgun sequence of Spirilliplanes yamanashiensis NBRC 15828.</title>
        <authorList>
            <person name="Komaki H."/>
            <person name="Tamura T."/>
        </authorList>
    </citation>
    <scope>NUCLEOTIDE SEQUENCE</scope>
    <source>
        <strain evidence="13">NBRC 15828</strain>
    </source>
</reference>
<dbReference type="GO" id="GO:0005524">
    <property type="term" value="F:ATP binding"/>
    <property type="evidence" value="ECO:0007669"/>
    <property type="project" value="UniProtKB-KW"/>
</dbReference>
<comment type="pathway">
    <text evidence="1">Amino-acid biosynthesis; L-asparagine biosynthesis; L-asparagine from L-aspartate (L-Gln route): step 1/1.</text>
</comment>
<feature type="site" description="Important for beta-aspartyl-AMP intermediate formation" evidence="11">
    <location>
        <position position="368"/>
    </location>
</feature>
<dbReference type="InterPro" id="IPR001962">
    <property type="entry name" value="Asn_synthase"/>
</dbReference>
<evidence type="ECO:0000256" key="11">
    <source>
        <dbReference type="PIRSR" id="PIRSR001589-3"/>
    </source>
</evidence>
<dbReference type="Pfam" id="PF00733">
    <property type="entry name" value="Asn_synthase"/>
    <property type="match status" value="1"/>
</dbReference>
<feature type="active site" description="For GATase activity" evidence="9">
    <location>
        <position position="2"/>
    </location>
</feature>
<dbReference type="PIRSF" id="PIRSF001589">
    <property type="entry name" value="Asn_synthetase_glu-h"/>
    <property type="match status" value="1"/>
</dbReference>
<organism evidence="13 14">
    <name type="scientific">Spirilliplanes yamanashiensis</name>
    <dbReference type="NCBI Taxonomy" id="42233"/>
    <lineage>
        <taxon>Bacteria</taxon>
        <taxon>Bacillati</taxon>
        <taxon>Actinomycetota</taxon>
        <taxon>Actinomycetes</taxon>
        <taxon>Micromonosporales</taxon>
        <taxon>Micromonosporaceae</taxon>
        <taxon>Spirilliplanes</taxon>
    </lineage>
</organism>
<dbReference type="GO" id="GO:0006529">
    <property type="term" value="P:asparagine biosynthetic process"/>
    <property type="evidence" value="ECO:0007669"/>
    <property type="project" value="UniProtKB-KW"/>
</dbReference>
<dbReference type="PANTHER" id="PTHR43284:SF1">
    <property type="entry name" value="ASPARAGINE SYNTHETASE"/>
    <property type="match status" value="1"/>
</dbReference>
<evidence type="ECO:0000313" key="13">
    <source>
        <dbReference type="EMBL" id="GIJ06634.1"/>
    </source>
</evidence>
<keyword evidence="14" id="KW-1185">Reference proteome</keyword>
<dbReference type="Gene3D" id="3.60.20.10">
    <property type="entry name" value="Glutamine Phosphoribosylpyrophosphate, subunit 1, domain 1"/>
    <property type="match status" value="1"/>
</dbReference>
<keyword evidence="7 9" id="KW-0315">Glutamine amidotransferase</keyword>
<dbReference type="PROSITE" id="PS51278">
    <property type="entry name" value="GATASE_TYPE_2"/>
    <property type="match status" value="1"/>
</dbReference>
<feature type="binding site" evidence="10">
    <location>
        <begin position="366"/>
        <end position="367"/>
    </location>
    <ligand>
        <name>ATP</name>
        <dbReference type="ChEBI" id="CHEBI:30616"/>
    </ligand>
</feature>
<dbReference type="InterPro" id="IPR051786">
    <property type="entry name" value="ASN_synthetase/amidase"/>
</dbReference>
<comment type="similarity">
    <text evidence="2">Belongs to the asparagine synthetase family.</text>
</comment>
<protein>
    <recommendedName>
        <fullName evidence="3">asparagine synthase (glutamine-hydrolyzing)</fullName>
        <ecNumber evidence="3">6.3.5.4</ecNumber>
    </recommendedName>
</protein>